<proteinExistence type="inferred from homology"/>
<dbReference type="InterPro" id="IPR016183">
    <property type="entry name" value="Leukocidin/Hemolysin_toxin"/>
</dbReference>
<dbReference type="NCBIfam" id="TIGR01002">
    <property type="entry name" value="hlyII"/>
    <property type="match status" value="1"/>
</dbReference>
<dbReference type="OrthoDB" id="1932679at2"/>
<keyword evidence="2 3" id="KW-0732">Signal</keyword>
<dbReference type="EMBL" id="KJ606985">
    <property type="protein sequence ID" value="AJF36068.1"/>
    <property type="molecule type" value="Genomic_DNA"/>
</dbReference>
<feature type="domain" description="Leukocidin/Hemolysin toxin" evidence="4">
    <location>
        <begin position="77"/>
        <end position="315"/>
    </location>
</feature>
<dbReference type="Proteomes" id="UP000070260">
    <property type="component" value="Plasmid pJFP838C"/>
</dbReference>
<name>A0A0D3QGW9_CLOPF</name>
<dbReference type="PHI-base" id="PHI:4685"/>
<dbReference type="GO" id="GO:0051715">
    <property type="term" value="P:cytolysis in another organism"/>
    <property type="evidence" value="ECO:0007669"/>
    <property type="project" value="InterPro"/>
</dbReference>
<evidence type="ECO:0000256" key="3">
    <source>
        <dbReference type="SAM" id="SignalP"/>
    </source>
</evidence>
<dbReference type="PRINTS" id="PR01468">
    <property type="entry name" value="BICOMPNTOXIN"/>
</dbReference>
<dbReference type="SMR" id="A0A0D3QGW9"/>
<accession>A0A0D3QGW9</accession>
<dbReference type="InterPro" id="IPR003963">
    <property type="entry name" value="Bi-component_toxin_staph"/>
</dbReference>
<dbReference type="PATRIC" id="fig|1502.176.peg.3115"/>
<geneLocation type="plasmid" evidence="7 8">
    <name>pJFP838C</name>
</geneLocation>
<evidence type="ECO:0000313" key="7">
    <source>
        <dbReference type="EMBL" id="AMN30635.1"/>
    </source>
</evidence>
<evidence type="ECO:0000256" key="1">
    <source>
        <dbReference type="ARBA" id="ARBA00009831"/>
    </source>
</evidence>
<protein>
    <submittedName>
        <fullName evidence="6">Leukocidin/Hemolysin toxin family</fullName>
    </submittedName>
    <submittedName>
        <fullName evidence="5">Necrotizing enteritis toxin NetE</fullName>
    </submittedName>
</protein>
<feature type="signal peptide" evidence="3">
    <location>
        <begin position="1"/>
        <end position="30"/>
    </location>
</feature>
<evidence type="ECO:0000259" key="4">
    <source>
        <dbReference type="Pfam" id="PF07968"/>
    </source>
</evidence>
<evidence type="ECO:0000313" key="6">
    <source>
        <dbReference type="EMBL" id="AKF16643.1"/>
    </source>
</evidence>
<evidence type="ECO:0000256" key="2">
    <source>
        <dbReference type="ARBA" id="ARBA00022729"/>
    </source>
</evidence>
<evidence type="ECO:0000313" key="8">
    <source>
        <dbReference type="Proteomes" id="UP000070260"/>
    </source>
</evidence>
<dbReference type="EMBL" id="KP739975">
    <property type="protein sequence ID" value="AKF16643.1"/>
    <property type="molecule type" value="Genomic_DNA"/>
</dbReference>
<comment type="similarity">
    <text evidence="1">Belongs to the aerolysin family.</text>
</comment>
<dbReference type="SUPFAM" id="SSF56959">
    <property type="entry name" value="Leukocidin-like"/>
    <property type="match status" value="1"/>
</dbReference>
<keyword evidence="6" id="KW-0614">Plasmid</keyword>
<gene>
    <name evidence="5" type="primary">netE</name>
    <name evidence="7" type="ORF">JFP838_pC0053</name>
</gene>
<reference evidence="7 8" key="3">
    <citation type="journal article" date="2016" name="PLoS ONE">
        <title>Plasmid Characterization and Chromosome Analysis of Two netF+ Clostridium perfringens Isolates Associated with Foal and Canine Necrotizing Enteritis.</title>
        <authorList>
            <person name="Mehdizadeh Gohari I."/>
            <person name="Kropinski A.M."/>
            <person name="Weese S.J."/>
            <person name="Parreira V.R."/>
            <person name="Whitehead A.E."/>
            <person name="Boerlin P."/>
            <person name="Prescott J.F."/>
        </authorList>
    </citation>
    <scope>NUCLEOTIDE SEQUENCE [LARGE SCALE GENOMIC DNA]</scope>
    <source>
        <strain evidence="7 8">JP838</strain>
        <plasmid evidence="7">pJFP838C</plasmid>
        <plasmid evidence="8">Plasmid pJFP838C</plasmid>
    </source>
</reference>
<dbReference type="Pfam" id="PF07968">
    <property type="entry name" value="Leukocidin"/>
    <property type="match status" value="1"/>
</dbReference>
<dbReference type="RefSeq" id="WP_061416196.1">
    <property type="nucleotide sequence ID" value="NZ_CATNXB010000036.1"/>
</dbReference>
<feature type="chain" id="PRO_5009045131" evidence="3">
    <location>
        <begin position="31"/>
        <end position="322"/>
    </location>
</feature>
<dbReference type="EMBL" id="CP013040">
    <property type="protein sequence ID" value="AMN30635.1"/>
    <property type="molecule type" value="Genomic_DNA"/>
</dbReference>
<evidence type="ECO:0000313" key="5">
    <source>
        <dbReference type="EMBL" id="AJF36068.1"/>
    </source>
</evidence>
<organism evidence="5">
    <name type="scientific">Clostridium perfringens</name>
    <dbReference type="NCBI Taxonomy" id="1502"/>
    <lineage>
        <taxon>Bacteria</taxon>
        <taxon>Bacillati</taxon>
        <taxon>Bacillota</taxon>
        <taxon>Clostridia</taxon>
        <taxon>Eubacteriales</taxon>
        <taxon>Clostridiaceae</taxon>
        <taxon>Clostridium</taxon>
    </lineage>
</organism>
<sequence length="322" mass="36190">MKRLKIMSTSLALASIVSTSIFSTQTQVFASELGNTKKIELKNQNGEIIKEDGKEAIKYTSIDTSSCKGLKATLSGTFVEDQYSDKKTALLNLDGFIPSGKKVSGSTYYGKMKWPEVYRISIESADTANKVKIANSIPKNTIDKKEVSNSIGYSIGGNISVEGKSGSAGINASYSVQNTISYEQPDFRTIQRKDEEKLASWDIKFVETKDGYNLDSYHGIYGNQLFMKSRLYNNGYENFTDDRDLSTLISGGFSPNMAVALTAPKDAKESMITVTYKRFDDEYTLNWETTQWRGSNKRSTACEYTEFMFKINWENHTIERFL</sequence>
<dbReference type="AlphaFoldDB" id="A0A0D3QGW9"/>
<reference evidence="6" key="2">
    <citation type="journal article" date="2015" name="PLoS ONE">
        <title>A Novel Pore-Forming Toxin in Type A Clostridium perfringens Is Associated with Both Fatal Canine Hemorrhagic Gastroenteritis and Fatal Foal Necrotizing Enterocolitis.</title>
        <authorList>
            <person name="Gohari I.M."/>
            <person name="Parreira V.R."/>
            <person name="Nowell V.J."/>
            <person name="Nicholson V.M."/>
            <person name="Oliphant K."/>
            <person name="Prescott J.F."/>
        </authorList>
    </citation>
    <scope>NUCLEOTIDE SEQUENCE</scope>
    <source>
        <strain evidence="6">JP718</strain>
        <plasmid evidence="6">pCP718netF</plasmid>
    </source>
</reference>
<geneLocation type="plasmid" evidence="6">
    <name>pCP718netF</name>
</geneLocation>
<dbReference type="GO" id="GO:0005576">
    <property type="term" value="C:extracellular region"/>
    <property type="evidence" value="ECO:0007669"/>
    <property type="project" value="InterPro"/>
</dbReference>
<dbReference type="Gene3D" id="2.70.240.10">
    <property type="entry name" value="Leukocidin/porin MspA"/>
    <property type="match status" value="1"/>
</dbReference>
<dbReference type="InterPro" id="IPR036435">
    <property type="entry name" value="Leukocidin/porin_MspA_sf"/>
</dbReference>
<reference evidence="5" key="1">
    <citation type="submission" date="2014-03" db="EMBL/GenBank/DDBJ databases">
        <title>A Novel Pore-forming Toxin in Type A Clostridium perfringens is Associated with both Fatal Canine Hemorrhagic Gastroenteritis and Foal Necrotizing Enterocolitis.</title>
        <authorList>
            <person name="Gohari I.M."/>
            <person name="Parreira V.R."/>
            <person name="Nowell V.J."/>
            <person name="Nicholson V.M."/>
            <person name="Oliphant K."/>
            <person name="Prescott J.F."/>
        </authorList>
    </citation>
    <scope>NUCLEOTIDE SEQUENCE</scope>
    <source>
        <strain evidence="5">JP718</strain>
    </source>
</reference>